<evidence type="ECO:0000313" key="8">
    <source>
        <dbReference type="EMBL" id="PTB54316.1"/>
    </source>
</evidence>
<organism evidence="8 9">
    <name type="scientific">Trichoderma harzianum CBS 226.95</name>
    <dbReference type="NCBI Taxonomy" id="983964"/>
    <lineage>
        <taxon>Eukaryota</taxon>
        <taxon>Fungi</taxon>
        <taxon>Dikarya</taxon>
        <taxon>Ascomycota</taxon>
        <taxon>Pezizomycotina</taxon>
        <taxon>Sordariomycetes</taxon>
        <taxon>Hypocreomycetidae</taxon>
        <taxon>Hypocreales</taxon>
        <taxon>Hypocreaceae</taxon>
        <taxon>Trichoderma</taxon>
    </lineage>
</organism>
<feature type="transmembrane region" description="Helical" evidence="6">
    <location>
        <begin position="62"/>
        <end position="84"/>
    </location>
</feature>
<keyword evidence="9" id="KW-1185">Reference proteome</keyword>
<evidence type="ECO:0000256" key="6">
    <source>
        <dbReference type="SAM" id="Phobius"/>
    </source>
</evidence>
<reference evidence="8 9" key="1">
    <citation type="submission" date="2016-07" db="EMBL/GenBank/DDBJ databases">
        <title>Multiple horizontal gene transfer events from other fungi enriched the ability of initially mycotrophic Trichoderma (Ascomycota) to feed on dead plant biomass.</title>
        <authorList>
            <consortium name="DOE Joint Genome Institute"/>
            <person name="Aerts A."/>
            <person name="Atanasova L."/>
            <person name="Chenthamara K."/>
            <person name="Zhang J."/>
            <person name="Grujic M."/>
            <person name="Henrissat B."/>
            <person name="Kuo A."/>
            <person name="Salamov A."/>
            <person name="Lipzen A."/>
            <person name="Labutti K."/>
            <person name="Barry K."/>
            <person name="Miao Y."/>
            <person name="Rahimi M.J."/>
            <person name="Shen Q."/>
            <person name="Grigoriev I.V."/>
            <person name="Kubicek C.P."/>
            <person name="Druzhinina I.S."/>
        </authorList>
    </citation>
    <scope>NUCLEOTIDE SEQUENCE [LARGE SCALE GENOMIC DNA]</scope>
    <source>
        <strain evidence="8 9">CBS 226.95</strain>
    </source>
</reference>
<feature type="transmembrane region" description="Helical" evidence="6">
    <location>
        <begin position="154"/>
        <end position="174"/>
    </location>
</feature>
<dbReference type="GeneID" id="36632404"/>
<dbReference type="Proteomes" id="UP000241690">
    <property type="component" value="Unassembled WGS sequence"/>
</dbReference>
<evidence type="ECO:0000256" key="2">
    <source>
        <dbReference type="ARBA" id="ARBA00022692"/>
    </source>
</evidence>
<feature type="transmembrane region" description="Helical" evidence="6">
    <location>
        <begin position="238"/>
        <end position="262"/>
    </location>
</feature>
<dbReference type="AlphaFoldDB" id="A0A2T4AB75"/>
<feature type="transmembrane region" description="Helical" evidence="6">
    <location>
        <begin position="274"/>
        <end position="293"/>
    </location>
</feature>
<protein>
    <recommendedName>
        <fullName evidence="7">Rhodopsin domain-containing protein</fullName>
    </recommendedName>
</protein>
<sequence>MIIVKGQISYGDIETILMNRDNMEKAEALTIQIFLLLGAALVSIGGRLYARWRQVGMKNLGLDDGLAIAGVILFVPNVVLAYIMNTRTHWIGNHSVSNNTATQPSHDQDQMRELGSKLYLYSWLSYSAALWTFKAAFLANVLRRIPESGRRQTYQYLGFGFLSVTWVATTMALLQSCRPLPHMWQVYPSPGLCCQPATSPVLVWVYFSLDIVTNLYLASAATPVTTRKDKPTWEKLQWVATLVCGLLATAAAAARAIILVSGQHANAEQTAESWAIWQIFIFVAAVDLTGLFYQPATPPSYPPEKDFDDAAFNNFIYSERFSARQHSLAESDATIVVTPEVTNLYEKFAEPSIREIEVQGRRNSGIERKVEVSVFQESFIIAPEGPCDICGNYTRSWANDEDANKPEQRSSYFGSNIHFHVPKYGVKSQEVS</sequence>
<evidence type="ECO:0000313" key="9">
    <source>
        <dbReference type="Proteomes" id="UP000241690"/>
    </source>
</evidence>
<dbReference type="GO" id="GO:0016020">
    <property type="term" value="C:membrane"/>
    <property type="evidence" value="ECO:0007669"/>
    <property type="project" value="UniProtKB-SubCell"/>
</dbReference>
<dbReference type="STRING" id="983964.A0A2T4AB75"/>
<evidence type="ECO:0000256" key="1">
    <source>
        <dbReference type="ARBA" id="ARBA00004141"/>
    </source>
</evidence>
<evidence type="ECO:0000256" key="3">
    <source>
        <dbReference type="ARBA" id="ARBA00022989"/>
    </source>
</evidence>
<name>A0A2T4AB75_TRIHA</name>
<dbReference type="Pfam" id="PF20684">
    <property type="entry name" value="Fung_rhodopsin"/>
    <property type="match status" value="1"/>
</dbReference>
<evidence type="ECO:0000256" key="4">
    <source>
        <dbReference type="ARBA" id="ARBA00023136"/>
    </source>
</evidence>
<evidence type="ECO:0000259" key="7">
    <source>
        <dbReference type="Pfam" id="PF20684"/>
    </source>
</evidence>
<comment type="similarity">
    <text evidence="5">Belongs to the SAT4 family.</text>
</comment>
<keyword evidence="3 6" id="KW-1133">Transmembrane helix</keyword>
<feature type="transmembrane region" description="Helical" evidence="6">
    <location>
        <begin position="197"/>
        <end position="217"/>
    </location>
</feature>
<gene>
    <name evidence="8" type="ORF">M431DRAFT_87645</name>
</gene>
<dbReference type="PANTHER" id="PTHR33048">
    <property type="entry name" value="PTH11-LIKE INTEGRAL MEMBRANE PROTEIN (AFU_ORTHOLOGUE AFUA_5G11245)"/>
    <property type="match status" value="1"/>
</dbReference>
<dbReference type="EMBL" id="KZ679681">
    <property type="protein sequence ID" value="PTB54316.1"/>
    <property type="molecule type" value="Genomic_DNA"/>
</dbReference>
<dbReference type="InterPro" id="IPR049326">
    <property type="entry name" value="Rhodopsin_dom_fungi"/>
</dbReference>
<feature type="transmembrane region" description="Helical" evidence="6">
    <location>
        <begin position="120"/>
        <end position="142"/>
    </location>
</feature>
<keyword evidence="2 6" id="KW-0812">Transmembrane</keyword>
<keyword evidence="4 6" id="KW-0472">Membrane</keyword>
<dbReference type="RefSeq" id="XP_024773993.1">
    <property type="nucleotide sequence ID" value="XM_024923821.1"/>
</dbReference>
<feature type="domain" description="Rhodopsin" evidence="7">
    <location>
        <begin position="47"/>
        <end position="277"/>
    </location>
</feature>
<accession>A0A2T4AB75</accession>
<proteinExistence type="inferred from homology"/>
<comment type="subcellular location">
    <subcellularLocation>
        <location evidence="1">Membrane</location>
        <topology evidence="1">Multi-pass membrane protein</topology>
    </subcellularLocation>
</comment>
<feature type="transmembrane region" description="Helical" evidence="6">
    <location>
        <begin position="29"/>
        <end position="50"/>
    </location>
</feature>
<dbReference type="PANTHER" id="PTHR33048:SF47">
    <property type="entry name" value="INTEGRAL MEMBRANE PROTEIN-RELATED"/>
    <property type="match status" value="1"/>
</dbReference>
<dbReference type="InterPro" id="IPR052337">
    <property type="entry name" value="SAT4-like"/>
</dbReference>
<evidence type="ECO:0000256" key="5">
    <source>
        <dbReference type="ARBA" id="ARBA00038359"/>
    </source>
</evidence>